<gene>
    <name evidence="2" type="ORF">UFOPK2761_01958</name>
</gene>
<evidence type="ECO:0000313" key="2">
    <source>
        <dbReference type="EMBL" id="CAB4750677.1"/>
    </source>
</evidence>
<dbReference type="EMBL" id="CAEZYQ010000014">
    <property type="protein sequence ID" value="CAB4750677.1"/>
    <property type="molecule type" value="Genomic_DNA"/>
</dbReference>
<dbReference type="AlphaFoldDB" id="A0A6J6TWA8"/>
<keyword evidence="1" id="KW-0472">Membrane</keyword>
<evidence type="ECO:0000256" key="1">
    <source>
        <dbReference type="SAM" id="Phobius"/>
    </source>
</evidence>
<proteinExistence type="predicted"/>
<name>A0A6J6TWA8_9ZZZZ</name>
<reference evidence="2" key="1">
    <citation type="submission" date="2020-05" db="EMBL/GenBank/DDBJ databases">
        <authorList>
            <person name="Chiriac C."/>
            <person name="Salcher M."/>
            <person name="Ghai R."/>
            <person name="Kavagutti S V."/>
        </authorList>
    </citation>
    <scope>NUCLEOTIDE SEQUENCE</scope>
</reference>
<sequence length="139" mass="15278">MEPGQVVETLIPTAAVTSPLFLGVRLALDLAYGIFLVAGLRRRSAVRGTRPRYAWATIQRAACWPALVFIVMTTMRSISLTQPLALLLVPLALAGWAYTFRQMRADGDDWFTRAGRRVRRWASSLGRSPAPAPVLLQAG</sequence>
<feature type="transmembrane region" description="Helical" evidence="1">
    <location>
        <begin position="84"/>
        <end position="100"/>
    </location>
</feature>
<accession>A0A6J6TWA8</accession>
<protein>
    <submittedName>
        <fullName evidence="2">Unannotated protein</fullName>
    </submittedName>
</protein>
<organism evidence="2">
    <name type="scientific">freshwater metagenome</name>
    <dbReference type="NCBI Taxonomy" id="449393"/>
    <lineage>
        <taxon>unclassified sequences</taxon>
        <taxon>metagenomes</taxon>
        <taxon>ecological metagenomes</taxon>
    </lineage>
</organism>
<feature type="transmembrane region" description="Helical" evidence="1">
    <location>
        <begin position="20"/>
        <end position="40"/>
    </location>
</feature>
<keyword evidence="1" id="KW-1133">Transmembrane helix</keyword>
<keyword evidence="1" id="KW-0812">Transmembrane</keyword>